<protein>
    <submittedName>
        <fullName evidence="3">Uncharacterized protein</fullName>
    </submittedName>
</protein>
<proteinExistence type="predicted"/>
<organism evidence="3 4">
    <name type="scientific">Astrephomene gubernaculifera</name>
    <dbReference type="NCBI Taxonomy" id="47775"/>
    <lineage>
        <taxon>Eukaryota</taxon>
        <taxon>Viridiplantae</taxon>
        <taxon>Chlorophyta</taxon>
        <taxon>core chlorophytes</taxon>
        <taxon>Chlorophyceae</taxon>
        <taxon>CS clade</taxon>
        <taxon>Chlamydomonadales</taxon>
        <taxon>Astrephomenaceae</taxon>
        <taxon>Astrephomene</taxon>
    </lineage>
</organism>
<reference evidence="3 4" key="1">
    <citation type="journal article" date="2021" name="Sci. Rep.">
        <title>Genome sequencing of the multicellular alga Astrephomene provides insights into convergent evolution of germ-soma differentiation.</title>
        <authorList>
            <person name="Yamashita S."/>
            <person name="Yamamoto K."/>
            <person name="Matsuzaki R."/>
            <person name="Suzuki S."/>
            <person name="Yamaguchi H."/>
            <person name="Hirooka S."/>
            <person name="Minakuchi Y."/>
            <person name="Miyagishima S."/>
            <person name="Kawachi M."/>
            <person name="Toyoda A."/>
            <person name="Nozaki H."/>
        </authorList>
    </citation>
    <scope>NUCLEOTIDE SEQUENCE [LARGE SCALE GENOMIC DNA]</scope>
    <source>
        <strain evidence="3 4">NIES-4017</strain>
    </source>
</reference>
<accession>A0AAD3DZX5</accession>
<feature type="region of interest" description="Disordered" evidence="2">
    <location>
        <begin position="701"/>
        <end position="790"/>
    </location>
</feature>
<keyword evidence="4" id="KW-1185">Reference proteome</keyword>
<keyword evidence="1" id="KW-0175">Coiled coil</keyword>
<feature type="coiled-coil region" evidence="1">
    <location>
        <begin position="243"/>
        <end position="334"/>
    </location>
</feature>
<comment type="caution">
    <text evidence="3">The sequence shown here is derived from an EMBL/GenBank/DDBJ whole genome shotgun (WGS) entry which is preliminary data.</text>
</comment>
<sequence length="841" mass="89589">MRPREPLLLGRWREASRRTATTSRELSSLFTEYLALGGPETIKSLQATIRKLQAQVDEQKSDGRLDRYRKLQKDLEESDKVCDCLRAALKACQWSDEEVDAHIQKKLYKASTLYGASREMLLRENRLLRSQLEEHLVTSRTSRPASGARPAVSDSKLKQAHMHRGPHFEAVARLTEVADALDAAERAYQLPSVCHAEVQVDDGSAQHMRTMQQQLAAVTGQKLQLMQQLSSAAEQSRLLDLKLEGALEQLAEMRRQKTEMLAHQDNLSKDLREHLLSESKRADTAEVALADARQAAQAAREAEAAARQNMERALAEAQAAQAALQEKAQQVDTLRGVYLELRETLEALAGDVSSGQQEAARRLLEATREQFADQRVILEDVKATAVGVHRVAQHSADAVTQLTVQQRVLAAELARTHEASSVTLGAYERQLGGMQQQLQQSEAERARLTRQALAASALSRIEDKRHQQALHTLLSEVPRSVVRQLGPRLQALAEGTQLVAQQVERTQQVLEDSSSLVGAGAGKAGSMLQPPPAPDVVDDASSQLLAQSRLLRAQLHGLSAGIGPADRADGPGPAQAHTALAHAYLLDSHQPFQPAHANAGETLVDPAALMWMPPGAAPVGDSTLPLTAGPFLDPGYYQQLAATGPGDPMWLHSAALPPVPMAFTAGSLPHAHLDLVLEVPPPPHQEDLCAGDAAAMAAPQLRGAGPPGSRTARLDDASAPSGLLGTGRTPMIGPTVRENASARAEQQAGATELSVASSVQSRPGGPAGVKPGPPGAAPGAAGRADGEAASRGDTFALDQGAASNGAAQADLGPEAGEGKVPAHVWVPSTALLEAFKIAGKR</sequence>
<evidence type="ECO:0000256" key="2">
    <source>
        <dbReference type="SAM" id="MobiDB-lite"/>
    </source>
</evidence>
<evidence type="ECO:0000256" key="1">
    <source>
        <dbReference type="SAM" id="Coils"/>
    </source>
</evidence>
<evidence type="ECO:0000313" key="3">
    <source>
        <dbReference type="EMBL" id="GFR50923.1"/>
    </source>
</evidence>
<gene>
    <name evidence="3" type="ORF">Agub_g13242</name>
</gene>
<evidence type="ECO:0000313" key="4">
    <source>
        <dbReference type="Proteomes" id="UP001054857"/>
    </source>
</evidence>
<feature type="coiled-coil region" evidence="1">
    <location>
        <begin position="424"/>
        <end position="458"/>
    </location>
</feature>
<dbReference type="EMBL" id="BMAR01000043">
    <property type="protein sequence ID" value="GFR50923.1"/>
    <property type="molecule type" value="Genomic_DNA"/>
</dbReference>
<dbReference type="Proteomes" id="UP001054857">
    <property type="component" value="Unassembled WGS sequence"/>
</dbReference>
<dbReference type="AlphaFoldDB" id="A0AAD3DZX5"/>
<name>A0AAD3DZX5_9CHLO</name>